<gene>
    <name evidence="1" type="ORF">AB1Y20_019666</name>
</gene>
<comment type="caution">
    <text evidence="1">The sequence shown here is derived from an EMBL/GenBank/DDBJ whole genome shotgun (WGS) entry which is preliminary data.</text>
</comment>
<reference evidence="1 2" key="1">
    <citation type="journal article" date="2024" name="Science">
        <title>Giant polyketide synthase enzymes in the biosynthesis of giant marine polyether toxins.</title>
        <authorList>
            <person name="Fallon T.R."/>
            <person name="Shende V.V."/>
            <person name="Wierzbicki I.H."/>
            <person name="Pendleton A.L."/>
            <person name="Watervoot N.F."/>
            <person name="Auber R.P."/>
            <person name="Gonzalez D.J."/>
            <person name="Wisecaver J.H."/>
            <person name="Moore B.S."/>
        </authorList>
    </citation>
    <scope>NUCLEOTIDE SEQUENCE [LARGE SCALE GENOMIC DNA]</scope>
    <source>
        <strain evidence="1 2">12B1</strain>
    </source>
</reference>
<evidence type="ECO:0000313" key="2">
    <source>
        <dbReference type="Proteomes" id="UP001515480"/>
    </source>
</evidence>
<name>A0AB34JVS1_PRYPA</name>
<sequence length="228" mass="25138">MLPGPCVHPLLCSVAACLLDALPQELLIPILTFISADSKAVISCAATSTRLRAAILEIFHSPPLWQLAALAKLAGADAKHRLAFLEKALREPRMSVRVYLLPEAPADQLRQPHTQCLRGEPPAFSLLFEQTMRVQLHAPSDRNAWLEGQLTSIYKFNEAGDYAEDDIASEQLSMVYLNTTGRQVHVFGPMAPANKVHYALTRTAYGPHVIGMVHRPVVLVLSRMCLAR</sequence>
<dbReference type="AlphaFoldDB" id="A0AB34JVS1"/>
<protein>
    <recommendedName>
        <fullName evidence="3">F-box domain-containing protein</fullName>
    </recommendedName>
</protein>
<evidence type="ECO:0000313" key="1">
    <source>
        <dbReference type="EMBL" id="KAL1524785.1"/>
    </source>
</evidence>
<organism evidence="1 2">
    <name type="scientific">Prymnesium parvum</name>
    <name type="common">Toxic golden alga</name>
    <dbReference type="NCBI Taxonomy" id="97485"/>
    <lineage>
        <taxon>Eukaryota</taxon>
        <taxon>Haptista</taxon>
        <taxon>Haptophyta</taxon>
        <taxon>Prymnesiophyceae</taxon>
        <taxon>Prymnesiales</taxon>
        <taxon>Prymnesiaceae</taxon>
        <taxon>Prymnesium</taxon>
    </lineage>
</organism>
<dbReference type="EMBL" id="JBGBPQ010000005">
    <property type="protein sequence ID" value="KAL1524785.1"/>
    <property type="molecule type" value="Genomic_DNA"/>
</dbReference>
<dbReference type="SUPFAM" id="SSF81383">
    <property type="entry name" value="F-box domain"/>
    <property type="match status" value="1"/>
</dbReference>
<accession>A0AB34JVS1</accession>
<dbReference type="Proteomes" id="UP001515480">
    <property type="component" value="Unassembled WGS sequence"/>
</dbReference>
<evidence type="ECO:0008006" key="3">
    <source>
        <dbReference type="Google" id="ProtNLM"/>
    </source>
</evidence>
<dbReference type="InterPro" id="IPR036047">
    <property type="entry name" value="F-box-like_dom_sf"/>
</dbReference>
<keyword evidence="2" id="KW-1185">Reference proteome</keyword>
<proteinExistence type="predicted"/>